<accession>A0ABX7P4J5</accession>
<keyword evidence="3" id="KW-1185">Reference proteome</keyword>
<protein>
    <submittedName>
        <fullName evidence="2">Neuromedin U</fullName>
    </submittedName>
</protein>
<evidence type="ECO:0000256" key="1">
    <source>
        <dbReference type="SAM" id="SignalP"/>
    </source>
</evidence>
<keyword evidence="1" id="KW-0732">Signal</keyword>
<feature type="signal peptide" evidence="1">
    <location>
        <begin position="1"/>
        <end position="23"/>
    </location>
</feature>
<dbReference type="RefSeq" id="WP_206726916.1">
    <property type="nucleotide sequence ID" value="NZ_CP071090.1"/>
</dbReference>
<gene>
    <name evidence="2" type="ORF">JY651_10720</name>
</gene>
<evidence type="ECO:0000313" key="3">
    <source>
        <dbReference type="Proteomes" id="UP000662747"/>
    </source>
</evidence>
<dbReference type="Proteomes" id="UP000662747">
    <property type="component" value="Chromosome"/>
</dbReference>
<evidence type="ECO:0000313" key="2">
    <source>
        <dbReference type="EMBL" id="QSQ25361.1"/>
    </source>
</evidence>
<reference evidence="2 3" key="1">
    <citation type="submission" date="2021-02" db="EMBL/GenBank/DDBJ databases">
        <title>De Novo genome assembly of isolated myxobacteria.</title>
        <authorList>
            <person name="Stevens D.C."/>
        </authorList>
    </citation>
    <scope>NUCLEOTIDE SEQUENCE [LARGE SCALE GENOMIC DNA]</scope>
    <source>
        <strain evidence="3">SCPEA02</strain>
    </source>
</reference>
<feature type="chain" id="PRO_5047545855" evidence="1">
    <location>
        <begin position="24"/>
        <end position="288"/>
    </location>
</feature>
<organism evidence="2 3">
    <name type="scientific">Pyxidicoccus parkwayensis</name>
    <dbReference type="NCBI Taxonomy" id="2813578"/>
    <lineage>
        <taxon>Bacteria</taxon>
        <taxon>Pseudomonadati</taxon>
        <taxon>Myxococcota</taxon>
        <taxon>Myxococcia</taxon>
        <taxon>Myxococcales</taxon>
        <taxon>Cystobacterineae</taxon>
        <taxon>Myxococcaceae</taxon>
        <taxon>Pyxidicoccus</taxon>
    </lineage>
</organism>
<sequence length="288" mass="30636">MMASTWGRVVLLSALVWGTLALAQEAPAAGEHPAGEGGASEQKLSKDVQNPVANLISVPLQNNTDLGIGPFDRQRNTLNIQPVVPMPLTLDWNLITRVILPIVYQPDTAAELGGTFGLGDTSVTFFVAPKKPGKLIWGVGPALLLPTATDDVLGTGKWSAGPSVVLLVQPGPWTLGVLANNLWSVFGSGDRASVNQLLLQYFITYDLPEGWYVNSAPILTANWEAEAGQEWVVPFGGGGGKVFKVGGQALNGSVGAYYNAVRPDGGAKWQIRVQLAFLFPEGKKQQHE</sequence>
<name>A0ABX7P4J5_9BACT</name>
<dbReference type="EMBL" id="CP071090">
    <property type="protein sequence ID" value="QSQ25361.1"/>
    <property type="molecule type" value="Genomic_DNA"/>
</dbReference>
<proteinExistence type="predicted"/>